<protein>
    <submittedName>
        <fullName evidence="2">Uncharacterized protein</fullName>
    </submittedName>
</protein>
<sequence>MTDNASQGTTPRNDVKDSADDTLARSGSQGQGVHPPKDGEQIVSRSADPGQSSYGGFSGEDTTKQTQEVEADADGSTSADGDTARSAAGKKG</sequence>
<dbReference type="EMBL" id="JACBYR010000003">
    <property type="protein sequence ID" value="NYE85776.1"/>
    <property type="molecule type" value="Genomic_DNA"/>
</dbReference>
<feature type="compositionally biased region" description="Basic and acidic residues" evidence="1">
    <location>
        <begin position="13"/>
        <end position="23"/>
    </location>
</feature>
<evidence type="ECO:0000256" key="1">
    <source>
        <dbReference type="SAM" id="MobiDB-lite"/>
    </source>
</evidence>
<dbReference type="Proteomes" id="UP000542125">
    <property type="component" value="Unassembled WGS sequence"/>
</dbReference>
<feature type="region of interest" description="Disordered" evidence="1">
    <location>
        <begin position="1"/>
        <end position="92"/>
    </location>
</feature>
<evidence type="ECO:0000313" key="3">
    <source>
        <dbReference type="Proteomes" id="UP000542125"/>
    </source>
</evidence>
<dbReference type="AlphaFoldDB" id="A0A7Y9IZD7"/>
<dbReference type="RefSeq" id="WP_179590168.1">
    <property type="nucleotide sequence ID" value="NZ_JACBYR010000003.1"/>
</dbReference>
<proteinExistence type="predicted"/>
<reference evidence="2 3" key="1">
    <citation type="submission" date="2020-07" db="EMBL/GenBank/DDBJ databases">
        <title>Genomic Encyclopedia of Type Strains, Phase IV (KMG-V): Genome sequencing to study the core and pangenomes of soil and plant-associated prokaryotes.</title>
        <authorList>
            <person name="Whitman W."/>
        </authorList>
    </citation>
    <scope>NUCLEOTIDE SEQUENCE [LARGE SCALE GENOMIC DNA]</scope>
    <source>
        <strain evidence="2 3">SAS40</strain>
    </source>
</reference>
<feature type="compositionally biased region" description="Polar residues" evidence="1">
    <location>
        <begin position="1"/>
        <end position="12"/>
    </location>
</feature>
<keyword evidence="3" id="KW-1185">Reference proteome</keyword>
<accession>A0A7Y9IZD7</accession>
<name>A0A7Y9IZD7_9BURK</name>
<organism evidence="2 3">
    <name type="scientific">Pigmentiphaga litoralis</name>
    <dbReference type="NCBI Taxonomy" id="516702"/>
    <lineage>
        <taxon>Bacteria</taxon>
        <taxon>Pseudomonadati</taxon>
        <taxon>Pseudomonadota</taxon>
        <taxon>Betaproteobacteria</taxon>
        <taxon>Burkholderiales</taxon>
        <taxon>Alcaligenaceae</taxon>
        <taxon>Pigmentiphaga</taxon>
    </lineage>
</organism>
<evidence type="ECO:0000313" key="2">
    <source>
        <dbReference type="EMBL" id="NYE85776.1"/>
    </source>
</evidence>
<gene>
    <name evidence="2" type="ORF">FHW18_005095</name>
</gene>
<comment type="caution">
    <text evidence="2">The sequence shown here is derived from an EMBL/GenBank/DDBJ whole genome shotgun (WGS) entry which is preliminary data.</text>
</comment>